<keyword evidence="2" id="KW-0012">Acyltransferase</keyword>
<dbReference type="InterPro" id="IPR001242">
    <property type="entry name" value="Condensation_dom"/>
</dbReference>
<dbReference type="Gene3D" id="3.30.559.10">
    <property type="entry name" value="Chloramphenicol acetyltransferase-like domain"/>
    <property type="match status" value="1"/>
</dbReference>
<dbReference type="AlphaFoldDB" id="A0A7K0DVQ3"/>
<dbReference type="InterPro" id="IPR023213">
    <property type="entry name" value="CAT-like_dom_sf"/>
</dbReference>
<dbReference type="EC" id="2.3.1.-" evidence="2"/>
<organism evidence="2 3">
    <name type="scientific">Nocardia aurantia</name>
    <dbReference type="NCBI Taxonomy" id="2585199"/>
    <lineage>
        <taxon>Bacteria</taxon>
        <taxon>Bacillati</taxon>
        <taxon>Actinomycetota</taxon>
        <taxon>Actinomycetes</taxon>
        <taxon>Mycobacteriales</taxon>
        <taxon>Nocardiaceae</taxon>
        <taxon>Nocardia</taxon>
    </lineage>
</organism>
<dbReference type="RefSeq" id="WP_153346998.1">
    <property type="nucleotide sequence ID" value="NZ_WEGI01000012.1"/>
</dbReference>
<dbReference type="GO" id="GO:0016746">
    <property type="term" value="F:acyltransferase activity"/>
    <property type="evidence" value="ECO:0007669"/>
    <property type="project" value="UniProtKB-KW"/>
</dbReference>
<dbReference type="EMBL" id="WEGI01000012">
    <property type="protein sequence ID" value="MQY29815.1"/>
    <property type="molecule type" value="Genomic_DNA"/>
</dbReference>
<feature type="domain" description="Condensation" evidence="1">
    <location>
        <begin position="67"/>
        <end position="357"/>
    </location>
</feature>
<evidence type="ECO:0000313" key="2">
    <source>
        <dbReference type="EMBL" id="MQY29815.1"/>
    </source>
</evidence>
<evidence type="ECO:0000313" key="3">
    <source>
        <dbReference type="Proteomes" id="UP000431401"/>
    </source>
</evidence>
<dbReference type="Proteomes" id="UP000431401">
    <property type="component" value="Unassembled WGS sequence"/>
</dbReference>
<name>A0A7K0DVQ3_9NOCA</name>
<keyword evidence="2" id="KW-0808">Transferase</keyword>
<evidence type="ECO:0000259" key="1">
    <source>
        <dbReference type="Pfam" id="PF00668"/>
    </source>
</evidence>
<reference evidence="2 3" key="1">
    <citation type="submission" date="2019-10" db="EMBL/GenBank/DDBJ databases">
        <title>Nocardia macrotermitis sp. nov. and Nocardia aurantia sp. nov., isolated from the gut of fungus growing-termite Macrotermes natalensis.</title>
        <authorList>
            <person name="Benndorf R."/>
            <person name="Schwitalla J."/>
            <person name="Martin K."/>
            <person name="De Beer W."/>
            <person name="Kaster A.-K."/>
            <person name="Vollmers J."/>
            <person name="Poulsen M."/>
            <person name="Beemelmanns C."/>
        </authorList>
    </citation>
    <scope>NUCLEOTIDE SEQUENCE [LARGE SCALE GENOMIC DNA]</scope>
    <source>
        <strain evidence="2 3">RB56</strain>
    </source>
</reference>
<dbReference type="Gene3D" id="3.30.559.30">
    <property type="entry name" value="Nonribosomal peptide synthetase, condensation domain"/>
    <property type="match status" value="1"/>
</dbReference>
<gene>
    <name evidence="2" type="primary">papA1_2</name>
    <name evidence="2" type="ORF">NRB56_54080</name>
</gene>
<dbReference type="GO" id="GO:0008610">
    <property type="term" value="P:lipid biosynthetic process"/>
    <property type="evidence" value="ECO:0007669"/>
    <property type="project" value="UniProtKB-ARBA"/>
</dbReference>
<comment type="caution">
    <text evidence="2">The sequence shown here is derived from an EMBL/GenBank/DDBJ whole genome shotgun (WGS) entry which is preliminary data.</text>
</comment>
<protein>
    <submittedName>
        <fullName evidence="2">SL659 acyltransferase papA1</fullName>
        <ecNumber evidence="2">2.3.1.-</ecNumber>
    </submittedName>
</protein>
<dbReference type="Pfam" id="PF00668">
    <property type="entry name" value="Condensation"/>
    <property type="match status" value="1"/>
</dbReference>
<dbReference type="OrthoDB" id="9123229at2"/>
<accession>A0A7K0DVQ3</accession>
<keyword evidence="3" id="KW-1185">Reference proteome</keyword>
<dbReference type="SUPFAM" id="SSF52777">
    <property type="entry name" value="CoA-dependent acyltransferases"/>
    <property type="match status" value="2"/>
</dbReference>
<sequence>MVNFGFFDDWHPQPGRLTGWSVSPRAREAMAAAPVHPAPPTYQQQEYLRTTHRTARTGRRASRLCMVSFDIPGEPDLAAMTRAVTAFVRRHDTFASRFVVGDDERVVRHVVDSAAIELVPADHGEFTGTEALRRHVQDTTPDALHWDCFSFGVIARAESCTVYAAVDHLHTDGVAQALTCMDLLMLYGGELSGAPAPLAPVDGHLDYCLRERADNTRLTARSPEVDTWLKLLRRNGGDMPTFPLYLGPPGAAGYNRGAQVTMPLFTEADALRFEQACEDRGGRFVGGLFAALALAEAELTGNDWHFVLTPANTRRTPGENGSVGYFTNLVPVAFDVPADASFATLVADAQDAADRARTLADVSPHRVLELAPPDLGIHVQPGWVAMMLSYVDVRKIAGADMFDRINGGMFANRAAANEVYVWVNRFLDVTQLSLLFPDTDEAHESIERYIKTLTSIITTVAGDGDYALPAGA</sequence>
<proteinExistence type="predicted"/>